<organism evidence="1 2">
    <name type="scientific">Coraliomargarita akajimensis (strain DSM 45221 / IAM 15411 / JCM 23193 / KCTC 12865 / 04OKA010-24)</name>
    <dbReference type="NCBI Taxonomy" id="583355"/>
    <lineage>
        <taxon>Bacteria</taxon>
        <taxon>Pseudomonadati</taxon>
        <taxon>Verrucomicrobiota</taxon>
        <taxon>Opitutia</taxon>
        <taxon>Puniceicoccales</taxon>
        <taxon>Coraliomargaritaceae</taxon>
        <taxon>Coraliomargarita</taxon>
    </lineage>
</organism>
<dbReference type="HOGENOM" id="CLU_063353_0_0_0"/>
<accession>D5EPM4</accession>
<dbReference type="RefSeq" id="WP_013042485.1">
    <property type="nucleotide sequence ID" value="NC_014008.1"/>
</dbReference>
<gene>
    <name evidence="1" type="ordered locus">Caka_0737</name>
</gene>
<dbReference type="GO" id="GO:0032259">
    <property type="term" value="P:methylation"/>
    <property type="evidence" value="ECO:0007669"/>
    <property type="project" value="UniProtKB-KW"/>
</dbReference>
<keyword evidence="1" id="KW-0489">Methyltransferase</keyword>
<evidence type="ECO:0000313" key="1">
    <source>
        <dbReference type="EMBL" id="ADE53761.1"/>
    </source>
</evidence>
<dbReference type="InterPro" id="IPR029063">
    <property type="entry name" value="SAM-dependent_MTases_sf"/>
</dbReference>
<sequence length="230" mass="26315">MMNSNVQSSMFDVQRSKQICPLCSGPGRFFYAHPRNQRNYSECTNCGFVWLNSEHHLSQDDEQSHYLKHENHPEDAHYRAFLNKLWQPLSQHLKPGSNGLDYGSGPGPTLHLMAQQDGYACAHYDPFFHPDKAVFGTQYDFITCTEVAEHFSRPFDEFQQFAALLKPGAWLGLMSSLLTKEIEFASWHYPRDPTHVSFYTPDSLKMLARQVGFAPPKIVSNSVVLLQRVS</sequence>
<dbReference type="Proteomes" id="UP000000925">
    <property type="component" value="Chromosome"/>
</dbReference>
<keyword evidence="1" id="KW-0808">Transferase</keyword>
<protein>
    <submittedName>
        <fullName evidence="1">Methyltransferase type 12</fullName>
    </submittedName>
</protein>
<dbReference type="AlphaFoldDB" id="D5EPM4"/>
<name>D5EPM4_CORAD</name>
<dbReference type="OrthoDB" id="9816564at2"/>
<dbReference type="eggNOG" id="COG2227">
    <property type="taxonomic scope" value="Bacteria"/>
</dbReference>
<dbReference type="STRING" id="583355.Caka_0737"/>
<dbReference type="EMBL" id="CP001998">
    <property type="protein sequence ID" value="ADE53761.1"/>
    <property type="molecule type" value="Genomic_DNA"/>
</dbReference>
<dbReference type="Gene3D" id="3.40.50.150">
    <property type="entry name" value="Vaccinia Virus protein VP39"/>
    <property type="match status" value="1"/>
</dbReference>
<reference evidence="1 2" key="1">
    <citation type="journal article" date="2010" name="Stand. Genomic Sci.">
        <title>Complete genome sequence of Coraliomargarita akajimensis type strain (04OKA010-24).</title>
        <authorList>
            <person name="Mavromatis K."/>
            <person name="Abt B."/>
            <person name="Brambilla E."/>
            <person name="Lapidus A."/>
            <person name="Copeland A."/>
            <person name="Deshpande S."/>
            <person name="Nolan M."/>
            <person name="Lucas S."/>
            <person name="Tice H."/>
            <person name="Cheng J.F."/>
            <person name="Han C."/>
            <person name="Detter J.C."/>
            <person name="Woyke T."/>
            <person name="Goodwin L."/>
            <person name="Pitluck S."/>
            <person name="Held B."/>
            <person name="Brettin T."/>
            <person name="Tapia R."/>
            <person name="Ivanova N."/>
            <person name="Mikhailova N."/>
            <person name="Pati A."/>
            <person name="Liolios K."/>
            <person name="Chen A."/>
            <person name="Palaniappan K."/>
            <person name="Land M."/>
            <person name="Hauser L."/>
            <person name="Chang Y.J."/>
            <person name="Jeffries C.D."/>
            <person name="Rohde M."/>
            <person name="Goker M."/>
            <person name="Bristow J."/>
            <person name="Eisen J.A."/>
            <person name="Markowitz V."/>
            <person name="Hugenholtz P."/>
            <person name="Klenk H.P."/>
            <person name="Kyrpides N.C."/>
        </authorList>
    </citation>
    <scope>NUCLEOTIDE SEQUENCE [LARGE SCALE GENOMIC DNA]</scope>
    <source>
        <strain evidence="2">DSM 45221 / IAM 15411 / JCM 23193 / KCTC 12865</strain>
    </source>
</reference>
<dbReference type="Pfam" id="PF13489">
    <property type="entry name" value="Methyltransf_23"/>
    <property type="match status" value="1"/>
</dbReference>
<dbReference type="KEGG" id="caa:Caka_0737"/>
<dbReference type="GO" id="GO:0008168">
    <property type="term" value="F:methyltransferase activity"/>
    <property type="evidence" value="ECO:0007669"/>
    <property type="project" value="UniProtKB-KW"/>
</dbReference>
<proteinExistence type="predicted"/>
<keyword evidence="2" id="KW-1185">Reference proteome</keyword>
<dbReference type="SUPFAM" id="SSF53335">
    <property type="entry name" value="S-adenosyl-L-methionine-dependent methyltransferases"/>
    <property type="match status" value="1"/>
</dbReference>
<evidence type="ECO:0000313" key="2">
    <source>
        <dbReference type="Proteomes" id="UP000000925"/>
    </source>
</evidence>